<evidence type="ECO:0000313" key="3">
    <source>
        <dbReference type="Proteomes" id="UP000682951"/>
    </source>
</evidence>
<evidence type="ECO:0000313" key="2">
    <source>
        <dbReference type="EMBL" id="MBR8464468.1"/>
    </source>
</evidence>
<dbReference type="EMBL" id="JAGSSW010000008">
    <property type="protein sequence ID" value="MBR8464468.1"/>
    <property type="molecule type" value="Genomic_DNA"/>
</dbReference>
<protein>
    <submittedName>
        <fullName evidence="2">Uncharacterized protein</fullName>
    </submittedName>
</protein>
<organism evidence="2 3">
    <name type="scientific">Campylobacter anatolicus</name>
    <dbReference type="NCBI Taxonomy" id="2829105"/>
    <lineage>
        <taxon>Bacteria</taxon>
        <taxon>Pseudomonadati</taxon>
        <taxon>Campylobacterota</taxon>
        <taxon>Epsilonproteobacteria</taxon>
        <taxon>Campylobacterales</taxon>
        <taxon>Campylobacteraceae</taxon>
        <taxon>Campylobacter</taxon>
    </lineage>
</organism>
<accession>A0ABS5HJM8</accession>
<evidence type="ECO:0000256" key="1">
    <source>
        <dbReference type="SAM" id="Phobius"/>
    </source>
</evidence>
<reference evidence="2 3" key="1">
    <citation type="submission" date="2021-04" db="EMBL/GenBank/DDBJ databases">
        <title>Molecular and phenotypic characterization and identification of bacterial isolates recovered from the Anatolian ground squirrels (Spermophilus xanthoprymnus) and which have the potential to form a new species in the Campylobacter genus.</title>
        <authorList>
            <person name="Aydin F."/>
            <person name="Abay S."/>
            <person name="Kayman T."/>
            <person name="Karakaya E."/>
            <person name="Mustak H.K."/>
            <person name="Mustak I.B."/>
            <person name="Bilgin N."/>
            <person name="Duzler A."/>
            <person name="Sahin O."/>
            <person name="Guran O."/>
            <person name="Saticioglu I.B."/>
        </authorList>
    </citation>
    <scope>NUCLEOTIDE SEQUENCE [LARGE SCALE GENOMIC DNA]</scope>
    <source>
        <strain evidence="3">faydin-G24</strain>
    </source>
</reference>
<keyword evidence="1" id="KW-0812">Transmembrane</keyword>
<comment type="caution">
    <text evidence="2">The sequence shown here is derived from an EMBL/GenBank/DDBJ whole genome shotgun (WGS) entry which is preliminary data.</text>
</comment>
<proteinExistence type="predicted"/>
<keyword evidence="1" id="KW-0472">Membrane</keyword>
<feature type="transmembrane region" description="Helical" evidence="1">
    <location>
        <begin position="34"/>
        <end position="53"/>
    </location>
</feature>
<dbReference type="RefSeq" id="WP_212142347.1">
    <property type="nucleotide sequence ID" value="NZ_JAGSSW010000008.1"/>
</dbReference>
<dbReference type="Proteomes" id="UP000682951">
    <property type="component" value="Unassembled WGS sequence"/>
</dbReference>
<gene>
    <name evidence="2" type="ORF">KDD93_07815</name>
</gene>
<keyword evidence="1" id="KW-1133">Transmembrane helix</keyword>
<keyword evidence="3" id="KW-1185">Reference proteome</keyword>
<name>A0ABS5HJM8_9BACT</name>
<sequence length="66" mass="7872">MLILSLYVPQHMSLAYVVELKTQATSRQYLNKSLVFLILFFSHHYVRFLLFAYPFDVIKFKDISVK</sequence>